<dbReference type="GO" id="GO:0005829">
    <property type="term" value="C:cytosol"/>
    <property type="evidence" value="ECO:0007669"/>
    <property type="project" value="TreeGrafter"/>
</dbReference>
<evidence type="ECO:0000313" key="5">
    <source>
        <dbReference type="EMBL" id="KKS66427.1"/>
    </source>
</evidence>
<sequence length="233" mass="26916">MKFPEYLHSYIEDKDALVSVTESIYGLLSHIEEQKKDAEKKSMTLLIIGGLSGAGKDSIAQALIDRDSRFGWVRTCTTRERRPGETVENDTYIRLTEEAFQKALRSGDVVEWVEYAGVHYCSLTSVFEKAFETYEIPILRIEPKGSRFYSEMWRKQEWMFDKINLIYVFVVPPSVDTLQKRLLDRSGDPKFVDKRIAQMMIDMPFVCDAEYIAVNETGKLDLVVDDLIKLFTP</sequence>
<comment type="similarity">
    <text evidence="1">Belongs to the guanylate kinase family.</text>
</comment>
<name>A0A0G1AZE9_UNCKA</name>
<evidence type="ECO:0000256" key="3">
    <source>
        <dbReference type="ARBA" id="ARBA00022777"/>
    </source>
</evidence>
<proteinExistence type="inferred from homology"/>
<keyword evidence="2" id="KW-0808">Transferase</keyword>
<feature type="domain" description="Guanylate kinase-like" evidence="4">
    <location>
        <begin position="43"/>
        <end position="232"/>
    </location>
</feature>
<evidence type="ECO:0000259" key="4">
    <source>
        <dbReference type="PROSITE" id="PS50052"/>
    </source>
</evidence>
<dbReference type="PANTHER" id="PTHR23117">
    <property type="entry name" value="GUANYLATE KINASE-RELATED"/>
    <property type="match status" value="1"/>
</dbReference>
<dbReference type="SUPFAM" id="SSF52540">
    <property type="entry name" value="P-loop containing nucleoside triphosphate hydrolases"/>
    <property type="match status" value="1"/>
</dbReference>
<dbReference type="Gene3D" id="3.40.50.300">
    <property type="entry name" value="P-loop containing nucleotide triphosphate hydrolases"/>
    <property type="match status" value="1"/>
</dbReference>
<dbReference type="GO" id="GO:0004385">
    <property type="term" value="F:GMP kinase activity"/>
    <property type="evidence" value="ECO:0007669"/>
    <property type="project" value="TreeGrafter"/>
</dbReference>
<evidence type="ECO:0000313" key="6">
    <source>
        <dbReference type="Proteomes" id="UP000033848"/>
    </source>
</evidence>
<dbReference type="Proteomes" id="UP000033848">
    <property type="component" value="Unassembled WGS sequence"/>
</dbReference>
<dbReference type="InterPro" id="IPR008145">
    <property type="entry name" value="GK/Ca_channel_bsu"/>
</dbReference>
<accession>A0A0G1AZE9</accession>
<dbReference type="InterPro" id="IPR008144">
    <property type="entry name" value="Guanylate_kin-like_dom"/>
</dbReference>
<gene>
    <name evidence="5" type="ORF">UV35_C0015G0013</name>
</gene>
<organism evidence="5 6">
    <name type="scientific">candidate division WWE3 bacterium GW2011_GWB1_42_6</name>
    <dbReference type="NCBI Taxonomy" id="1619115"/>
    <lineage>
        <taxon>Bacteria</taxon>
        <taxon>Katanobacteria</taxon>
    </lineage>
</organism>
<dbReference type="PROSITE" id="PS50052">
    <property type="entry name" value="GUANYLATE_KINASE_2"/>
    <property type="match status" value="1"/>
</dbReference>
<protein>
    <submittedName>
        <fullName evidence="5">Guanylate kinase</fullName>
    </submittedName>
</protein>
<comment type="caution">
    <text evidence="5">The sequence shown here is derived from an EMBL/GenBank/DDBJ whole genome shotgun (WGS) entry which is preliminary data.</text>
</comment>
<keyword evidence="3 5" id="KW-0418">Kinase</keyword>
<evidence type="ECO:0000256" key="2">
    <source>
        <dbReference type="ARBA" id="ARBA00022679"/>
    </source>
</evidence>
<dbReference type="AlphaFoldDB" id="A0A0G1AZE9"/>
<dbReference type="EMBL" id="LCED01000015">
    <property type="protein sequence ID" value="KKS66427.1"/>
    <property type="molecule type" value="Genomic_DNA"/>
</dbReference>
<dbReference type="SMART" id="SM00072">
    <property type="entry name" value="GuKc"/>
    <property type="match status" value="1"/>
</dbReference>
<dbReference type="InterPro" id="IPR027417">
    <property type="entry name" value="P-loop_NTPase"/>
</dbReference>
<evidence type="ECO:0000256" key="1">
    <source>
        <dbReference type="ARBA" id="ARBA00005790"/>
    </source>
</evidence>
<dbReference type="Gene3D" id="3.30.63.10">
    <property type="entry name" value="Guanylate Kinase phosphate binding domain"/>
    <property type="match status" value="1"/>
</dbReference>
<reference evidence="5 6" key="1">
    <citation type="journal article" date="2015" name="Nature">
        <title>rRNA introns, odd ribosomes, and small enigmatic genomes across a large radiation of phyla.</title>
        <authorList>
            <person name="Brown C.T."/>
            <person name="Hug L.A."/>
            <person name="Thomas B.C."/>
            <person name="Sharon I."/>
            <person name="Castelle C.J."/>
            <person name="Singh A."/>
            <person name="Wilkins M.J."/>
            <person name="Williams K.H."/>
            <person name="Banfield J.F."/>
        </authorList>
    </citation>
    <scope>NUCLEOTIDE SEQUENCE [LARGE SCALE GENOMIC DNA]</scope>
</reference>
<dbReference type="Pfam" id="PF00625">
    <property type="entry name" value="Guanylate_kin"/>
    <property type="match status" value="1"/>
</dbReference>
<dbReference type="PANTHER" id="PTHR23117:SF13">
    <property type="entry name" value="GUANYLATE KINASE"/>
    <property type="match status" value="1"/>
</dbReference>